<evidence type="ECO:0000256" key="2">
    <source>
        <dbReference type="ARBA" id="ARBA00006555"/>
    </source>
</evidence>
<dbReference type="NCBIfam" id="TIGR01352">
    <property type="entry name" value="tonB_Cterm"/>
    <property type="match status" value="1"/>
</dbReference>
<evidence type="ECO:0000256" key="8">
    <source>
        <dbReference type="ARBA" id="ARBA00022989"/>
    </source>
</evidence>
<dbReference type="InterPro" id="IPR037682">
    <property type="entry name" value="TonB_C"/>
</dbReference>
<dbReference type="GO" id="GO:0015031">
    <property type="term" value="P:protein transport"/>
    <property type="evidence" value="ECO:0007669"/>
    <property type="project" value="UniProtKB-KW"/>
</dbReference>
<keyword evidence="8 11" id="KW-1133">Transmembrane helix</keyword>
<evidence type="ECO:0000256" key="10">
    <source>
        <dbReference type="SAM" id="MobiDB-lite"/>
    </source>
</evidence>
<keyword evidence="6 11" id="KW-0812">Transmembrane</keyword>
<dbReference type="Proteomes" id="UP000777784">
    <property type="component" value="Unassembled WGS sequence"/>
</dbReference>
<comment type="similarity">
    <text evidence="2">Belongs to the TonB family.</text>
</comment>
<gene>
    <name evidence="13" type="ORF">KJ970_06035</name>
</gene>
<evidence type="ECO:0000313" key="13">
    <source>
        <dbReference type="EMBL" id="MBU2690470.1"/>
    </source>
</evidence>
<name>A0A948RT14_UNCEI</name>
<feature type="region of interest" description="Disordered" evidence="10">
    <location>
        <begin position="147"/>
        <end position="181"/>
    </location>
</feature>
<feature type="transmembrane region" description="Helical" evidence="11">
    <location>
        <begin position="20"/>
        <end position="38"/>
    </location>
</feature>
<evidence type="ECO:0000259" key="12">
    <source>
        <dbReference type="PROSITE" id="PS52015"/>
    </source>
</evidence>
<reference evidence="13" key="1">
    <citation type="submission" date="2021-05" db="EMBL/GenBank/DDBJ databases">
        <title>Energy efficiency and biological interactions define the core microbiome of deep oligotrophic groundwater.</title>
        <authorList>
            <person name="Mehrshad M."/>
            <person name="Lopez-Fernandez M."/>
            <person name="Bell E."/>
            <person name="Bernier-Latmani R."/>
            <person name="Bertilsson S."/>
            <person name="Dopson M."/>
        </authorList>
    </citation>
    <scope>NUCLEOTIDE SEQUENCE</scope>
    <source>
        <strain evidence="13">Modern_marine.mb.64</strain>
    </source>
</reference>
<dbReference type="GO" id="GO:0005886">
    <property type="term" value="C:plasma membrane"/>
    <property type="evidence" value="ECO:0007669"/>
    <property type="project" value="UniProtKB-SubCell"/>
</dbReference>
<keyword evidence="4" id="KW-1003">Cell membrane</keyword>
<keyword evidence="3" id="KW-0813">Transport</keyword>
<dbReference type="PANTHER" id="PTHR33446">
    <property type="entry name" value="PROTEIN TONB-RELATED"/>
    <property type="match status" value="1"/>
</dbReference>
<evidence type="ECO:0000256" key="1">
    <source>
        <dbReference type="ARBA" id="ARBA00004383"/>
    </source>
</evidence>
<evidence type="ECO:0000256" key="3">
    <source>
        <dbReference type="ARBA" id="ARBA00022448"/>
    </source>
</evidence>
<comment type="caution">
    <text evidence="13">The sequence shown here is derived from an EMBL/GenBank/DDBJ whole genome shotgun (WGS) entry which is preliminary data.</text>
</comment>
<dbReference type="EMBL" id="JAHJDP010000032">
    <property type="protein sequence ID" value="MBU2690470.1"/>
    <property type="molecule type" value="Genomic_DNA"/>
</dbReference>
<feature type="domain" description="TonB C-terminal" evidence="12">
    <location>
        <begin position="181"/>
        <end position="276"/>
    </location>
</feature>
<evidence type="ECO:0000313" key="14">
    <source>
        <dbReference type="Proteomes" id="UP000777784"/>
    </source>
</evidence>
<organism evidence="13 14">
    <name type="scientific">Eiseniibacteriota bacterium</name>
    <dbReference type="NCBI Taxonomy" id="2212470"/>
    <lineage>
        <taxon>Bacteria</taxon>
        <taxon>Candidatus Eiseniibacteriota</taxon>
    </lineage>
</organism>
<dbReference type="PROSITE" id="PS52015">
    <property type="entry name" value="TONB_CTD"/>
    <property type="match status" value="1"/>
</dbReference>
<proteinExistence type="inferred from homology"/>
<sequence>MECLIDESRYKPDRRRKTPWLPIAGSILLHTAILWWLTGTLEAGLPQIQTPFVVDLVKESAGEKTDVQSGQGRTDPRVGEGEEPLPPQEVQPIPQEDRSASTVSPVAEAAAPQELSGEEMILPAPDEVSPERNEDILNALQKELLSRSSPALELPQGRTSTPSGGGEGVPGALGSSAGITGPLGQRTLRHLELPEYPAWARRQGIEASIRFRFWVSPEGDVIRIETIHRSGYPELESLGREALLHWLFAPLPQGEFQEEWGEVPILWRLTGTGDAGVATQEEP</sequence>
<keyword evidence="9 11" id="KW-0472">Membrane</keyword>
<dbReference type="InterPro" id="IPR051045">
    <property type="entry name" value="TonB-dependent_transducer"/>
</dbReference>
<evidence type="ECO:0000256" key="9">
    <source>
        <dbReference type="ARBA" id="ARBA00023136"/>
    </source>
</evidence>
<dbReference type="InterPro" id="IPR006260">
    <property type="entry name" value="TonB/TolA_C"/>
</dbReference>
<evidence type="ECO:0000256" key="11">
    <source>
        <dbReference type="SAM" id="Phobius"/>
    </source>
</evidence>
<dbReference type="GO" id="GO:0055085">
    <property type="term" value="P:transmembrane transport"/>
    <property type="evidence" value="ECO:0007669"/>
    <property type="project" value="InterPro"/>
</dbReference>
<dbReference type="Pfam" id="PF03544">
    <property type="entry name" value="TonB_C"/>
    <property type="match status" value="1"/>
</dbReference>
<dbReference type="SUPFAM" id="SSF74653">
    <property type="entry name" value="TolA/TonB C-terminal domain"/>
    <property type="match status" value="1"/>
</dbReference>
<keyword evidence="5" id="KW-0997">Cell inner membrane</keyword>
<evidence type="ECO:0000256" key="7">
    <source>
        <dbReference type="ARBA" id="ARBA00022927"/>
    </source>
</evidence>
<dbReference type="Gene3D" id="3.30.1150.10">
    <property type="match status" value="1"/>
</dbReference>
<keyword evidence="7" id="KW-0653">Protein transport</keyword>
<evidence type="ECO:0000256" key="4">
    <source>
        <dbReference type="ARBA" id="ARBA00022475"/>
    </source>
</evidence>
<evidence type="ECO:0000256" key="5">
    <source>
        <dbReference type="ARBA" id="ARBA00022519"/>
    </source>
</evidence>
<protein>
    <submittedName>
        <fullName evidence="13">TonB family protein</fullName>
    </submittedName>
</protein>
<comment type="subcellular location">
    <subcellularLocation>
        <location evidence="1">Cell inner membrane</location>
        <topology evidence="1">Single-pass membrane protein</topology>
        <orientation evidence="1">Periplasmic side</orientation>
    </subcellularLocation>
</comment>
<dbReference type="AlphaFoldDB" id="A0A948RT14"/>
<feature type="region of interest" description="Disordered" evidence="10">
    <location>
        <begin position="61"/>
        <end position="113"/>
    </location>
</feature>
<evidence type="ECO:0000256" key="6">
    <source>
        <dbReference type="ARBA" id="ARBA00022692"/>
    </source>
</evidence>
<accession>A0A948RT14</accession>